<feature type="chain" id="PRO_5013566299" description="ShKT domain-containing protein" evidence="4">
    <location>
        <begin position="28"/>
        <end position="168"/>
    </location>
</feature>
<dbReference type="Pfam" id="PF04942">
    <property type="entry name" value="CC"/>
    <property type="match status" value="1"/>
</dbReference>
<comment type="caution">
    <text evidence="3">Lacks conserved residue(s) required for the propagation of feature annotation.</text>
</comment>
<dbReference type="STRING" id="1611254.A0A2G5V7I5"/>
<dbReference type="InterPro" id="IPR003582">
    <property type="entry name" value="ShKT_dom"/>
</dbReference>
<feature type="signal peptide" evidence="4">
    <location>
        <begin position="1"/>
        <end position="27"/>
    </location>
</feature>
<accession>A0A2G5V7I5</accession>
<evidence type="ECO:0000313" key="7">
    <source>
        <dbReference type="Proteomes" id="UP000230233"/>
    </source>
</evidence>
<keyword evidence="1 4" id="KW-0732">Signal</keyword>
<dbReference type="EMBL" id="PDUG01000002">
    <property type="protein sequence ID" value="PIC47687.1"/>
    <property type="molecule type" value="Genomic_DNA"/>
</dbReference>
<dbReference type="InterPro" id="IPR007026">
    <property type="entry name" value="CC_domain"/>
</dbReference>
<dbReference type="AlphaFoldDB" id="A0A2G5V7I5"/>
<keyword evidence="2" id="KW-1015">Disulfide bond</keyword>
<dbReference type="PANTHER" id="PTHR46219:SF8">
    <property type="entry name" value="SHKT DOMAIN-CONTAINING PROTEIN"/>
    <property type="match status" value="1"/>
</dbReference>
<dbReference type="PANTHER" id="PTHR46219">
    <property type="entry name" value="PROTEIN CBG11138"/>
    <property type="match status" value="1"/>
</dbReference>
<dbReference type="FunFam" id="1.10.10.1940:FF:000002">
    <property type="entry name" value="PHAryngeal gland Toxin-related"/>
    <property type="match status" value="1"/>
</dbReference>
<dbReference type="Proteomes" id="UP000230233">
    <property type="component" value="Chromosome II"/>
</dbReference>
<organism evidence="6 7">
    <name type="scientific">Caenorhabditis nigoni</name>
    <dbReference type="NCBI Taxonomy" id="1611254"/>
    <lineage>
        <taxon>Eukaryota</taxon>
        <taxon>Metazoa</taxon>
        <taxon>Ecdysozoa</taxon>
        <taxon>Nematoda</taxon>
        <taxon>Chromadorea</taxon>
        <taxon>Rhabditida</taxon>
        <taxon>Rhabditina</taxon>
        <taxon>Rhabditomorpha</taxon>
        <taxon>Rhabditoidea</taxon>
        <taxon>Rhabditidae</taxon>
        <taxon>Peloderinae</taxon>
        <taxon>Caenorhabditis</taxon>
    </lineage>
</organism>
<evidence type="ECO:0000256" key="2">
    <source>
        <dbReference type="ARBA" id="ARBA00023157"/>
    </source>
</evidence>
<dbReference type="Gene3D" id="1.10.10.1940">
    <property type="match status" value="1"/>
</dbReference>
<sequence>MFFLLFSSGIMYKLLALLAVFSASAWAQQTTCRVATLGQVTNLKLKIPAAISSLCPVGYTVISSGDCCPTSSVATSTTSTSCADKTNAQGVNECPGLKSYCNNSLYKELMTQQCAKTCGFCSPSNTCQDLSNPNTGRSDCPANANKCNDSLYREMMKTQCPKTCGYCR</sequence>
<evidence type="ECO:0000256" key="1">
    <source>
        <dbReference type="ARBA" id="ARBA00022729"/>
    </source>
</evidence>
<dbReference type="OrthoDB" id="5863778at2759"/>
<evidence type="ECO:0000313" key="6">
    <source>
        <dbReference type="EMBL" id="PIC47687.1"/>
    </source>
</evidence>
<dbReference type="Pfam" id="PF01549">
    <property type="entry name" value="ShK"/>
    <property type="match status" value="2"/>
</dbReference>
<feature type="domain" description="ShKT" evidence="5">
    <location>
        <begin position="127"/>
        <end position="167"/>
    </location>
</feature>
<protein>
    <recommendedName>
        <fullName evidence="5">ShKT domain-containing protein</fullName>
    </recommendedName>
</protein>
<proteinExistence type="predicted"/>
<feature type="domain" description="ShKT" evidence="5">
    <location>
        <begin position="82"/>
        <end position="121"/>
    </location>
</feature>
<gene>
    <name evidence="6" type="primary">Cni-F15A4.6</name>
    <name evidence="6" type="synonym">Cnig_chr_II.g6946</name>
    <name evidence="6" type="ORF">B9Z55_006946</name>
</gene>
<evidence type="ECO:0000256" key="3">
    <source>
        <dbReference type="PROSITE-ProRule" id="PRU01005"/>
    </source>
</evidence>
<keyword evidence="7" id="KW-1185">Reference proteome</keyword>
<dbReference type="Gene3D" id="1.10.10.1870">
    <property type="entry name" value="ShTK domain-like"/>
    <property type="match status" value="1"/>
</dbReference>
<evidence type="ECO:0000256" key="4">
    <source>
        <dbReference type="SAM" id="SignalP"/>
    </source>
</evidence>
<dbReference type="PROSITE" id="PS51670">
    <property type="entry name" value="SHKT"/>
    <property type="match status" value="2"/>
</dbReference>
<evidence type="ECO:0000259" key="5">
    <source>
        <dbReference type="PROSITE" id="PS51670"/>
    </source>
</evidence>
<reference evidence="7" key="1">
    <citation type="submission" date="2017-10" db="EMBL/GenBank/DDBJ databases">
        <title>Rapid genome shrinkage in a self-fertile nematode reveals novel sperm competition proteins.</title>
        <authorList>
            <person name="Yin D."/>
            <person name="Schwarz E.M."/>
            <person name="Thomas C.G."/>
            <person name="Felde R.L."/>
            <person name="Korf I.F."/>
            <person name="Cutter A.D."/>
            <person name="Schartner C.M."/>
            <person name="Ralston E.J."/>
            <person name="Meyer B.J."/>
            <person name="Haag E.S."/>
        </authorList>
    </citation>
    <scope>NUCLEOTIDE SEQUENCE [LARGE SCALE GENOMIC DNA]</scope>
    <source>
        <strain evidence="7">JU1422</strain>
    </source>
</reference>
<dbReference type="SMART" id="SM00254">
    <property type="entry name" value="ShKT"/>
    <property type="match status" value="2"/>
</dbReference>
<comment type="caution">
    <text evidence="6">The sequence shown here is derived from an EMBL/GenBank/DDBJ whole genome shotgun (WGS) entry which is preliminary data.</text>
</comment>
<name>A0A2G5V7I5_9PELO</name>